<evidence type="ECO:0000256" key="4">
    <source>
        <dbReference type="ARBA" id="ARBA00023002"/>
    </source>
</evidence>
<dbReference type="AlphaFoldDB" id="A0AAV5GFD6"/>
<evidence type="ECO:0000256" key="5">
    <source>
        <dbReference type="ARBA" id="ARBA00023004"/>
    </source>
</evidence>
<comment type="cofactor">
    <cofactor evidence="1 6">
        <name>heme</name>
        <dbReference type="ChEBI" id="CHEBI:30413"/>
    </cofactor>
</comment>
<dbReference type="InterPro" id="IPR002403">
    <property type="entry name" value="Cyt_P450_E_grp-IV"/>
</dbReference>
<dbReference type="GO" id="GO:0004497">
    <property type="term" value="F:monooxygenase activity"/>
    <property type="evidence" value="ECO:0007669"/>
    <property type="project" value="InterPro"/>
</dbReference>
<evidence type="ECO:0000256" key="6">
    <source>
        <dbReference type="PIRSR" id="PIRSR602403-1"/>
    </source>
</evidence>
<evidence type="ECO:0008006" key="10">
    <source>
        <dbReference type="Google" id="ProtNLM"/>
    </source>
</evidence>
<comment type="caution">
    <text evidence="8">The sequence shown here is derived from an EMBL/GenBank/DDBJ whole genome shotgun (WGS) entry which is preliminary data.</text>
</comment>
<dbReference type="PRINTS" id="PR00385">
    <property type="entry name" value="P450"/>
</dbReference>
<evidence type="ECO:0000256" key="2">
    <source>
        <dbReference type="ARBA" id="ARBA00010617"/>
    </source>
</evidence>
<organism evidence="8 9">
    <name type="scientific">Rhodotorula paludigena</name>
    <dbReference type="NCBI Taxonomy" id="86838"/>
    <lineage>
        <taxon>Eukaryota</taxon>
        <taxon>Fungi</taxon>
        <taxon>Dikarya</taxon>
        <taxon>Basidiomycota</taxon>
        <taxon>Pucciniomycotina</taxon>
        <taxon>Microbotryomycetes</taxon>
        <taxon>Sporidiobolales</taxon>
        <taxon>Sporidiobolaceae</taxon>
        <taxon>Rhodotorula</taxon>
    </lineage>
</organism>
<dbReference type="GO" id="GO:0005506">
    <property type="term" value="F:iron ion binding"/>
    <property type="evidence" value="ECO:0007669"/>
    <property type="project" value="InterPro"/>
</dbReference>
<dbReference type="PANTHER" id="PTHR24305:SF166">
    <property type="entry name" value="CYTOCHROME P450 12A4, MITOCHONDRIAL-RELATED"/>
    <property type="match status" value="1"/>
</dbReference>
<dbReference type="PRINTS" id="PR00465">
    <property type="entry name" value="EP450IV"/>
</dbReference>
<dbReference type="EMBL" id="BQKY01000008">
    <property type="protein sequence ID" value="GJN91146.1"/>
    <property type="molecule type" value="Genomic_DNA"/>
</dbReference>
<keyword evidence="5 6" id="KW-0408">Iron</keyword>
<name>A0AAV5GFD6_9BASI</name>
<dbReference type="CDD" id="cd11069">
    <property type="entry name" value="CYP_FUM15-like"/>
    <property type="match status" value="1"/>
</dbReference>
<dbReference type="PANTHER" id="PTHR24305">
    <property type="entry name" value="CYTOCHROME P450"/>
    <property type="match status" value="1"/>
</dbReference>
<proteinExistence type="inferred from homology"/>
<dbReference type="GO" id="GO:0016705">
    <property type="term" value="F:oxidoreductase activity, acting on paired donors, with incorporation or reduction of molecular oxygen"/>
    <property type="evidence" value="ECO:0007669"/>
    <property type="project" value="InterPro"/>
</dbReference>
<sequence length="595" mass="66749">MDSITLLAARAVQHPFLATGLAVLALSIAVPLYFVAACFVRPLFSSLRDLPGPRNDHWLHGNLGRIFGGAPGEAHIAWQKQYGNAVRYRAFFGKDRLLLFDPVALNHVLVAHAYEYPRPVEARADLAMVLGRGVLFVEFDDHRRHRRVMNPAFAPNHMRALTPVFFEYTHRLRKVLTQLVESGTGDSSAWRNEQQRLAWEEKKPKGEIVQDVMKWMNRVTMDIIGEAGFGYHFNSLSLEHNAFGRVFTSVFTPRASAAKPAPRDVLIQRFVAGVIRRLPLMSLADWIPNPSIKQLRDAFKLVEVESMKILQAKKLEVEKDGLESVQGGNDLIALLLKSVNSEGKASMSDQELRGQLTTMLIAGHETTSTALTWTLWMLARAPGVQAKLRREIRQARVGLADPEDDLDSKDLDALPYLDAVTRECLRLEPPVTSTIRQAAHDDFIPLSTPIPSARDPSRLISHIHVRKGQFIFIPIRAVGLSSDVYGDDAEHFRPERWIESEDGTGKKIEGGVGLTGSNLTFLAGPRGCIGYKFAILEYKAILSVLIDHFEFDLREPDMQVEGRAVMITRPLIVGEEHKGNRMPLRIRIAPRDEDH</sequence>
<protein>
    <recommendedName>
        <fullName evidence="10">Cytochrome P450</fullName>
    </recommendedName>
</protein>
<evidence type="ECO:0000256" key="1">
    <source>
        <dbReference type="ARBA" id="ARBA00001971"/>
    </source>
</evidence>
<evidence type="ECO:0000256" key="3">
    <source>
        <dbReference type="ARBA" id="ARBA00022723"/>
    </source>
</evidence>
<accession>A0AAV5GFD6</accession>
<feature type="binding site" description="axial binding residue" evidence="6">
    <location>
        <position position="528"/>
    </location>
    <ligand>
        <name>heme</name>
        <dbReference type="ChEBI" id="CHEBI:30413"/>
    </ligand>
    <ligandPart>
        <name>Fe</name>
        <dbReference type="ChEBI" id="CHEBI:18248"/>
    </ligandPart>
</feature>
<dbReference type="SUPFAM" id="SSF48264">
    <property type="entry name" value="Cytochrome P450"/>
    <property type="match status" value="1"/>
</dbReference>
<keyword evidence="7" id="KW-0472">Membrane</keyword>
<dbReference type="Pfam" id="PF00067">
    <property type="entry name" value="p450"/>
    <property type="match status" value="1"/>
</dbReference>
<dbReference type="Proteomes" id="UP001342314">
    <property type="component" value="Unassembled WGS sequence"/>
</dbReference>
<feature type="transmembrane region" description="Helical" evidence="7">
    <location>
        <begin position="16"/>
        <end position="40"/>
    </location>
</feature>
<dbReference type="InterPro" id="IPR001128">
    <property type="entry name" value="Cyt_P450"/>
</dbReference>
<reference evidence="8 9" key="1">
    <citation type="submission" date="2021-12" db="EMBL/GenBank/DDBJ databases">
        <title>High titer production of polyol ester of fatty acids by Rhodotorula paludigena BS15 towards product separation-free biomass refinery.</title>
        <authorList>
            <person name="Mano J."/>
            <person name="Ono H."/>
            <person name="Tanaka T."/>
            <person name="Naito K."/>
            <person name="Sushida H."/>
            <person name="Ike M."/>
            <person name="Tokuyasu K."/>
            <person name="Kitaoka M."/>
        </authorList>
    </citation>
    <scope>NUCLEOTIDE SEQUENCE [LARGE SCALE GENOMIC DNA]</scope>
    <source>
        <strain evidence="8 9">BS15</strain>
    </source>
</reference>
<keyword evidence="6" id="KW-0349">Heme</keyword>
<keyword evidence="3 6" id="KW-0479">Metal-binding</keyword>
<evidence type="ECO:0000313" key="8">
    <source>
        <dbReference type="EMBL" id="GJN91146.1"/>
    </source>
</evidence>
<keyword evidence="9" id="KW-1185">Reference proteome</keyword>
<dbReference type="InterPro" id="IPR036396">
    <property type="entry name" value="Cyt_P450_sf"/>
</dbReference>
<gene>
    <name evidence="8" type="ORF">Rhopal_004164-T1</name>
</gene>
<evidence type="ECO:0000256" key="7">
    <source>
        <dbReference type="SAM" id="Phobius"/>
    </source>
</evidence>
<evidence type="ECO:0000313" key="9">
    <source>
        <dbReference type="Proteomes" id="UP001342314"/>
    </source>
</evidence>
<keyword evidence="7" id="KW-0812">Transmembrane</keyword>
<keyword evidence="4" id="KW-0560">Oxidoreductase</keyword>
<dbReference type="Gene3D" id="1.10.630.10">
    <property type="entry name" value="Cytochrome P450"/>
    <property type="match status" value="1"/>
</dbReference>
<dbReference type="GO" id="GO:0020037">
    <property type="term" value="F:heme binding"/>
    <property type="evidence" value="ECO:0007669"/>
    <property type="project" value="InterPro"/>
</dbReference>
<comment type="similarity">
    <text evidence="2">Belongs to the cytochrome P450 family.</text>
</comment>
<keyword evidence="7" id="KW-1133">Transmembrane helix</keyword>
<dbReference type="InterPro" id="IPR050121">
    <property type="entry name" value="Cytochrome_P450_monoxygenase"/>
</dbReference>